<proteinExistence type="predicted"/>
<reference evidence="1 2" key="1">
    <citation type="submission" date="2019-06" db="EMBL/GenBank/DDBJ databases">
        <authorList>
            <person name="Broberg M."/>
        </authorList>
    </citation>
    <scope>NUCLEOTIDE SEQUENCE [LARGE SCALE GENOMIC DNA]</scope>
</reference>
<gene>
    <name evidence="1" type="ORF">CLO192961_LOCUS296219</name>
</gene>
<dbReference type="EMBL" id="CABFNS010000826">
    <property type="protein sequence ID" value="VUC30871.1"/>
    <property type="molecule type" value="Genomic_DNA"/>
</dbReference>
<organism evidence="1 2">
    <name type="scientific">Bionectria ochroleuca</name>
    <name type="common">Gliocladium roseum</name>
    <dbReference type="NCBI Taxonomy" id="29856"/>
    <lineage>
        <taxon>Eukaryota</taxon>
        <taxon>Fungi</taxon>
        <taxon>Dikarya</taxon>
        <taxon>Ascomycota</taxon>
        <taxon>Pezizomycotina</taxon>
        <taxon>Sordariomycetes</taxon>
        <taxon>Hypocreomycetidae</taxon>
        <taxon>Hypocreales</taxon>
        <taxon>Bionectriaceae</taxon>
        <taxon>Clonostachys</taxon>
    </lineage>
</organism>
<protein>
    <recommendedName>
        <fullName evidence="3">Peptidase A2 domain-containing protein</fullName>
    </recommendedName>
</protein>
<accession>A0ABY6UI18</accession>
<evidence type="ECO:0000313" key="2">
    <source>
        <dbReference type="Proteomes" id="UP000766486"/>
    </source>
</evidence>
<sequence>MSQSLKRSQSKRAESRLVIMQAQQPFTITIEIRTKDGLTCRLQAVLDTGCPVDLVSLWFARRYLCERDEEETYEFPGNQREKDNGKRREDKEQEEIVVTKSLEGKLLFSGEWRVPITTTCSQGKRISFTSFCAGIERNAQLPPIVLGMATLESQNFYLAPQLQNWWQSRPPLPLIPVRISENPGCNFDTENAFFDNEEEKMPLHVIFDTGTVKNGVSIDFARKHLSQVKSAPKSNWIDAEGKEHPCDGLWKLPLRLRSLNDQERSFTALCWGMNLGEPSSEGHYSVLLSNATLVEQDILLDCGTWNFYFQEGARKGQQHWVLKLVRFGIEKTKSLCEKIERKLDEE</sequence>
<keyword evidence="2" id="KW-1185">Reference proteome</keyword>
<evidence type="ECO:0000313" key="1">
    <source>
        <dbReference type="EMBL" id="VUC30871.1"/>
    </source>
</evidence>
<name>A0ABY6UI18_BIOOC</name>
<comment type="caution">
    <text evidence="1">The sequence shown here is derived from an EMBL/GenBank/DDBJ whole genome shotgun (WGS) entry which is preliminary data.</text>
</comment>
<dbReference type="Proteomes" id="UP000766486">
    <property type="component" value="Unassembled WGS sequence"/>
</dbReference>
<evidence type="ECO:0008006" key="3">
    <source>
        <dbReference type="Google" id="ProtNLM"/>
    </source>
</evidence>